<dbReference type="Pfam" id="PF00384">
    <property type="entry name" value="Molybdopterin"/>
    <property type="match status" value="1"/>
</dbReference>
<dbReference type="CDD" id="cd02767">
    <property type="entry name" value="MopB_ydeP"/>
    <property type="match status" value="1"/>
</dbReference>
<feature type="region of interest" description="Disordered" evidence="10">
    <location>
        <begin position="1"/>
        <end position="35"/>
    </location>
</feature>
<dbReference type="InterPro" id="IPR009010">
    <property type="entry name" value="Asp_de-COase-like_dom_sf"/>
</dbReference>
<dbReference type="PANTHER" id="PTHR43105:SF4">
    <property type="entry name" value="PROTEIN YDEP"/>
    <property type="match status" value="1"/>
</dbReference>
<dbReference type="GO" id="GO:0008863">
    <property type="term" value="F:formate dehydrogenase (NAD+) activity"/>
    <property type="evidence" value="ECO:0007669"/>
    <property type="project" value="InterPro"/>
</dbReference>
<dbReference type="SUPFAM" id="SSF53706">
    <property type="entry name" value="Formate dehydrogenase/DMSO reductase, domains 1-3"/>
    <property type="match status" value="1"/>
</dbReference>
<dbReference type="InterPro" id="IPR041953">
    <property type="entry name" value="YdeP_MopB"/>
</dbReference>
<evidence type="ECO:0000256" key="2">
    <source>
        <dbReference type="ARBA" id="ARBA00001966"/>
    </source>
</evidence>
<keyword evidence="4" id="KW-0004">4Fe-4S</keyword>
<dbReference type="NCBIfam" id="TIGR01701">
    <property type="entry name" value="Fdhalpha-like"/>
    <property type="match status" value="1"/>
</dbReference>
<keyword evidence="6" id="KW-0479">Metal-binding</keyword>
<keyword evidence="7 13" id="KW-0560">Oxidoreductase</keyword>
<organism evidence="13 14">
    <name type="scientific">Nitrospira lenta</name>
    <dbReference type="NCBI Taxonomy" id="1436998"/>
    <lineage>
        <taxon>Bacteria</taxon>
        <taxon>Pseudomonadati</taxon>
        <taxon>Nitrospirota</taxon>
        <taxon>Nitrospiria</taxon>
        <taxon>Nitrospirales</taxon>
        <taxon>Nitrospiraceae</taxon>
        <taxon>Nitrospira</taxon>
    </lineage>
</organism>
<protein>
    <submittedName>
        <fullName evidence="13">Putative enzyme</fullName>
        <ecNumber evidence="13">1.-.-.-</ecNumber>
    </submittedName>
</protein>
<keyword evidence="5" id="KW-0500">Molybdenum</keyword>
<dbReference type="Gene3D" id="3.40.50.740">
    <property type="match status" value="1"/>
</dbReference>
<keyword evidence="8" id="KW-0408">Iron</keyword>
<sequence>MNADHNPMHEKPSADQVNAQLAQPPEEPAATQGEASQYAAGIPAILKTFEFGLGQMGAVNSLKAFLKVNKKDGFDCQGCAWPSPDGTRHIAEFCENGAKAMASEATTRRVTPEFFKQWSIEQLAEQSDYWLNEQGRLTHPMIRRPGATHYEPIEWDEAFACLATELNRLASPDEATFYTSGKVTNEAAFLYQLFVRQFGTNNLPDCSNLCHESSGTALMESIGIGKGTATLHDFDLADLIVIIGQNPGTNHPRMMTALEHAKRHGAKMIAINPLPEVSLRRVKNPNPQEYSNPLAWASDLFGEGVALSDLLIQVRINGDLAILKGIMKEMLEEEDRRPGQVFDREFIRAHTAGFDDFIADLRRTSWDEIVEGSGVPLDQIRAAGQMAAGSKRMICCWAMGLTQHKNAVETIQQVINLLLLGGHIGKPGAGACCVRGHSNVQGDRTMGIWEQVPPEFLDALEREFHFSPPRRNGYAAVDTIRAMHAHEIKVFVGLGGNFLSASPDTTYTAEAMQRCRLTAQVSTKLNRGHLITGQQALILPCIGRSEKDRRPTGEQFVTVEDSMGVISSSRGMLEPASPHLLSEPAIVAGLAKATLGANSTVDWDALGADYNLIRDRIARVIPGFDNFNERIRKDIFYLPNAARDRTFVTRTGKANFVAAAITHHTMASGEFLMTTIRSHDQFNTTIYGLDDRYRGIYGGRHVIFLNPEDIKEAGLSVNQWVDITSHFEGEKRVACRFQVVPYQIPRRCAATYYPETNVLVPVRSVAERCNQPTSKSIRITLTPSR</sequence>
<evidence type="ECO:0000256" key="5">
    <source>
        <dbReference type="ARBA" id="ARBA00022505"/>
    </source>
</evidence>
<dbReference type="InParanoid" id="A0A330L8V0"/>
<evidence type="ECO:0000259" key="11">
    <source>
        <dbReference type="Pfam" id="PF00384"/>
    </source>
</evidence>
<dbReference type="SUPFAM" id="SSF50692">
    <property type="entry name" value="ADC-like"/>
    <property type="match status" value="1"/>
</dbReference>
<dbReference type="Gene3D" id="3.40.228.10">
    <property type="entry name" value="Dimethylsulfoxide Reductase, domain 2"/>
    <property type="match status" value="1"/>
</dbReference>
<dbReference type="GO" id="GO:0030151">
    <property type="term" value="F:molybdenum ion binding"/>
    <property type="evidence" value="ECO:0007669"/>
    <property type="project" value="InterPro"/>
</dbReference>
<dbReference type="GO" id="GO:0043546">
    <property type="term" value="F:molybdopterin cofactor binding"/>
    <property type="evidence" value="ECO:0007669"/>
    <property type="project" value="InterPro"/>
</dbReference>
<dbReference type="AlphaFoldDB" id="A0A330L8V0"/>
<evidence type="ECO:0000256" key="1">
    <source>
        <dbReference type="ARBA" id="ARBA00001942"/>
    </source>
</evidence>
<dbReference type="InterPro" id="IPR037951">
    <property type="entry name" value="MopB_CT_YdeP"/>
</dbReference>
<dbReference type="Pfam" id="PF01568">
    <property type="entry name" value="Molydop_binding"/>
    <property type="match status" value="1"/>
</dbReference>
<dbReference type="InterPro" id="IPR050123">
    <property type="entry name" value="Prok_molybdopt-oxidoreductase"/>
</dbReference>
<dbReference type="Proteomes" id="UP000248168">
    <property type="component" value="Unassembled WGS sequence"/>
</dbReference>
<keyword evidence="9" id="KW-0411">Iron-sulfur</keyword>
<dbReference type="PIRSF" id="PIRSF000144">
    <property type="entry name" value="CbbBc"/>
    <property type="match status" value="1"/>
</dbReference>
<feature type="compositionally biased region" description="Basic and acidic residues" evidence="10">
    <location>
        <begin position="1"/>
        <end position="13"/>
    </location>
</feature>
<evidence type="ECO:0000256" key="6">
    <source>
        <dbReference type="ARBA" id="ARBA00022723"/>
    </source>
</evidence>
<dbReference type="GO" id="GO:0051539">
    <property type="term" value="F:4 iron, 4 sulfur cluster binding"/>
    <property type="evidence" value="ECO:0007669"/>
    <property type="project" value="UniProtKB-KW"/>
</dbReference>
<accession>A0A330L8V0</accession>
<feature type="domain" description="Molybdopterin oxidoreductase" evidence="11">
    <location>
        <begin position="136"/>
        <end position="514"/>
    </location>
</feature>
<evidence type="ECO:0000259" key="12">
    <source>
        <dbReference type="Pfam" id="PF01568"/>
    </source>
</evidence>
<comment type="cofactor">
    <cofactor evidence="1">
        <name>Mo-bis(molybdopterin guanine dinucleotide)</name>
        <dbReference type="ChEBI" id="CHEBI:60539"/>
    </cofactor>
</comment>
<evidence type="ECO:0000256" key="4">
    <source>
        <dbReference type="ARBA" id="ARBA00022485"/>
    </source>
</evidence>
<dbReference type="CDD" id="cd02787">
    <property type="entry name" value="MopB_CT_ydeP"/>
    <property type="match status" value="1"/>
</dbReference>
<evidence type="ECO:0000313" key="14">
    <source>
        <dbReference type="Proteomes" id="UP000248168"/>
    </source>
</evidence>
<dbReference type="InterPro" id="IPR006657">
    <property type="entry name" value="MoPterin_dinucl-bd_dom"/>
</dbReference>
<gene>
    <name evidence="13" type="ORF">NITLEN_60089</name>
</gene>
<evidence type="ECO:0000256" key="10">
    <source>
        <dbReference type="SAM" id="MobiDB-lite"/>
    </source>
</evidence>
<dbReference type="InterPro" id="IPR006656">
    <property type="entry name" value="Mopterin_OxRdtase"/>
</dbReference>
<proteinExistence type="inferred from homology"/>
<dbReference type="InterPro" id="IPR010046">
    <property type="entry name" value="Mopterin_OxRdtse_a_bac"/>
</dbReference>
<dbReference type="EMBL" id="OUNR01000019">
    <property type="protein sequence ID" value="SPP66286.1"/>
    <property type="molecule type" value="Genomic_DNA"/>
</dbReference>
<evidence type="ECO:0000256" key="3">
    <source>
        <dbReference type="ARBA" id="ARBA00010312"/>
    </source>
</evidence>
<comment type="similarity">
    <text evidence="3">Belongs to the prokaryotic molybdopterin-containing oxidoreductase family.</text>
</comment>
<feature type="compositionally biased region" description="Low complexity" evidence="10">
    <location>
        <begin position="19"/>
        <end position="35"/>
    </location>
</feature>
<comment type="cofactor">
    <cofactor evidence="2">
        <name>[4Fe-4S] cluster</name>
        <dbReference type="ChEBI" id="CHEBI:49883"/>
    </cofactor>
</comment>
<dbReference type="FunCoup" id="A0A330L8V0">
    <property type="interactions" value="40"/>
</dbReference>
<evidence type="ECO:0000256" key="9">
    <source>
        <dbReference type="ARBA" id="ARBA00023014"/>
    </source>
</evidence>
<keyword evidence="14" id="KW-1185">Reference proteome</keyword>
<dbReference type="PANTHER" id="PTHR43105">
    <property type="entry name" value="RESPIRATORY NITRATE REDUCTASE"/>
    <property type="match status" value="1"/>
</dbReference>
<dbReference type="GO" id="GO:0045333">
    <property type="term" value="P:cellular respiration"/>
    <property type="evidence" value="ECO:0007669"/>
    <property type="project" value="UniProtKB-ARBA"/>
</dbReference>
<name>A0A330L8V0_9BACT</name>
<reference evidence="14" key="1">
    <citation type="submission" date="2018-04" db="EMBL/GenBank/DDBJ databases">
        <authorList>
            <person name="Lucker S."/>
            <person name="Sakoula D."/>
        </authorList>
    </citation>
    <scope>NUCLEOTIDE SEQUENCE [LARGE SCALE GENOMIC DNA]</scope>
</reference>
<evidence type="ECO:0000256" key="8">
    <source>
        <dbReference type="ARBA" id="ARBA00023004"/>
    </source>
</evidence>
<evidence type="ECO:0000256" key="7">
    <source>
        <dbReference type="ARBA" id="ARBA00023002"/>
    </source>
</evidence>
<evidence type="ECO:0000313" key="13">
    <source>
        <dbReference type="EMBL" id="SPP66286.1"/>
    </source>
</evidence>
<feature type="domain" description="Molybdopterin dinucleotide-binding" evidence="12">
    <location>
        <begin position="671"/>
        <end position="776"/>
    </location>
</feature>
<dbReference type="GO" id="GO:0016020">
    <property type="term" value="C:membrane"/>
    <property type="evidence" value="ECO:0007669"/>
    <property type="project" value="TreeGrafter"/>
</dbReference>
<dbReference type="EC" id="1.-.-.-" evidence="13"/>